<dbReference type="FunFam" id="3.30.730.10:FF:000001">
    <property type="entry name" value="Ethylene-responsive transcription factor 2"/>
    <property type="match status" value="1"/>
</dbReference>
<dbReference type="Gene3D" id="3.30.730.10">
    <property type="entry name" value="AP2/ERF domain"/>
    <property type="match status" value="1"/>
</dbReference>
<keyword evidence="5" id="KW-0539">Nucleus</keyword>
<evidence type="ECO:0000313" key="9">
    <source>
        <dbReference type="Proteomes" id="UP000317650"/>
    </source>
</evidence>
<comment type="subcellular location">
    <subcellularLocation>
        <location evidence="1">Nucleus</location>
    </subcellularLocation>
</comment>
<feature type="region of interest" description="Disordered" evidence="6">
    <location>
        <begin position="54"/>
        <end position="93"/>
    </location>
</feature>
<dbReference type="SMART" id="SM00380">
    <property type="entry name" value="AP2"/>
    <property type="match status" value="1"/>
</dbReference>
<dbReference type="AlphaFoldDB" id="A0A4S8J2Q8"/>
<dbReference type="EMBL" id="PYDT01000007">
    <property type="protein sequence ID" value="THU55647.1"/>
    <property type="molecule type" value="Genomic_DNA"/>
</dbReference>
<dbReference type="GO" id="GO:0009873">
    <property type="term" value="P:ethylene-activated signaling pathway"/>
    <property type="evidence" value="ECO:0007669"/>
    <property type="project" value="InterPro"/>
</dbReference>
<dbReference type="PROSITE" id="PS51032">
    <property type="entry name" value="AP2_ERF"/>
    <property type="match status" value="1"/>
</dbReference>
<keyword evidence="3" id="KW-0238">DNA-binding</keyword>
<feature type="domain" description="AP2/ERF" evidence="7">
    <location>
        <begin position="90"/>
        <end position="147"/>
    </location>
</feature>
<keyword evidence="9" id="KW-1185">Reference proteome</keyword>
<evidence type="ECO:0000256" key="6">
    <source>
        <dbReference type="SAM" id="MobiDB-lite"/>
    </source>
</evidence>
<sequence length="256" mass="27866">MDRRHGKRPLPPDEAAPEEKAGELSCSPLDRADQDASAIVSALAHVIGSCSPVAGVGGGEMRQDVSGSGTGSVEIRTQPSEEQGNAGRRHYRGVRQRPWGKWAAEIRDPQKAARVWLGTFDTAVDAAIAYDEAALRFKGSKAKLNFPERVQGRSDLGFLTHRWQAQPPVQLPATSYPDLLRYARLLQSRDDDLHNRAVGLHPAGSSFMSTSSHTTPTSSLSGSSQELVGFSHHWQLRSSSSSSSWPQVDLQDEDED</sequence>
<dbReference type="CDD" id="cd00018">
    <property type="entry name" value="AP2"/>
    <property type="match status" value="1"/>
</dbReference>
<dbReference type="GO" id="GO:0003677">
    <property type="term" value="F:DNA binding"/>
    <property type="evidence" value="ECO:0007669"/>
    <property type="project" value="UniProtKB-KW"/>
</dbReference>
<name>A0A4S8J2Q8_MUSBA</name>
<dbReference type="GO" id="GO:0005634">
    <property type="term" value="C:nucleus"/>
    <property type="evidence" value="ECO:0007669"/>
    <property type="project" value="UniProtKB-SubCell"/>
</dbReference>
<organism evidence="8 9">
    <name type="scientific">Musa balbisiana</name>
    <name type="common">Banana</name>
    <dbReference type="NCBI Taxonomy" id="52838"/>
    <lineage>
        <taxon>Eukaryota</taxon>
        <taxon>Viridiplantae</taxon>
        <taxon>Streptophyta</taxon>
        <taxon>Embryophyta</taxon>
        <taxon>Tracheophyta</taxon>
        <taxon>Spermatophyta</taxon>
        <taxon>Magnoliopsida</taxon>
        <taxon>Liliopsida</taxon>
        <taxon>Zingiberales</taxon>
        <taxon>Musaceae</taxon>
        <taxon>Musa</taxon>
    </lineage>
</organism>
<evidence type="ECO:0000256" key="2">
    <source>
        <dbReference type="ARBA" id="ARBA00023015"/>
    </source>
</evidence>
<dbReference type="GO" id="GO:0003700">
    <property type="term" value="F:DNA-binding transcription factor activity"/>
    <property type="evidence" value="ECO:0007669"/>
    <property type="project" value="InterPro"/>
</dbReference>
<keyword evidence="4" id="KW-0804">Transcription</keyword>
<evidence type="ECO:0000259" key="7">
    <source>
        <dbReference type="PROSITE" id="PS51032"/>
    </source>
</evidence>
<keyword evidence="2" id="KW-0805">Transcription regulation</keyword>
<gene>
    <name evidence="8" type="ORF">C4D60_Mb11t08770</name>
</gene>
<reference evidence="8 9" key="1">
    <citation type="journal article" date="2019" name="Nat. Plants">
        <title>Genome sequencing of Musa balbisiana reveals subgenome evolution and function divergence in polyploid bananas.</title>
        <authorList>
            <person name="Yao X."/>
        </authorList>
    </citation>
    <scope>NUCLEOTIDE SEQUENCE [LARGE SCALE GENOMIC DNA]</scope>
    <source>
        <strain evidence="9">cv. DH-PKW</strain>
        <tissue evidence="8">Leaves</tissue>
    </source>
</reference>
<dbReference type="InterPro" id="IPR001471">
    <property type="entry name" value="AP2/ERF_dom"/>
</dbReference>
<dbReference type="InterPro" id="IPR036955">
    <property type="entry name" value="AP2/ERF_dom_sf"/>
</dbReference>
<dbReference type="STRING" id="52838.A0A4S8J2Q8"/>
<dbReference type="PRINTS" id="PR00367">
    <property type="entry name" value="ETHRSPELEMNT"/>
</dbReference>
<dbReference type="PANTHER" id="PTHR31190">
    <property type="entry name" value="DNA-BINDING DOMAIN"/>
    <property type="match status" value="1"/>
</dbReference>
<comment type="caution">
    <text evidence="8">The sequence shown here is derived from an EMBL/GenBank/DDBJ whole genome shotgun (WGS) entry which is preliminary data.</text>
</comment>
<dbReference type="InterPro" id="IPR044808">
    <property type="entry name" value="ERF_plant"/>
</dbReference>
<evidence type="ECO:0000313" key="8">
    <source>
        <dbReference type="EMBL" id="THU55647.1"/>
    </source>
</evidence>
<dbReference type="SUPFAM" id="SSF54171">
    <property type="entry name" value="DNA-binding domain"/>
    <property type="match status" value="1"/>
</dbReference>
<dbReference type="Proteomes" id="UP000317650">
    <property type="component" value="Chromosome 11"/>
</dbReference>
<proteinExistence type="predicted"/>
<feature type="region of interest" description="Disordered" evidence="6">
    <location>
        <begin position="204"/>
        <end position="256"/>
    </location>
</feature>
<evidence type="ECO:0000256" key="3">
    <source>
        <dbReference type="ARBA" id="ARBA00023125"/>
    </source>
</evidence>
<dbReference type="InterPro" id="IPR016177">
    <property type="entry name" value="DNA-bd_dom_sf"/>
</dbReference>
<dbReference type="Pfam" id="PF00847">
    <property type="entry name" value="AP2"/>
    <property type="match status" value="1"/>
</dbReference>
<dbReference type="PANTHER" id="PTHR31190:SF489">
    <property type="entry name" value="ETHYLENE-RESPONSIVE TRANSCRIPTION FACTOR ERF113-RELATED"/>
    <property type="match status" value="1"/>
</dbReference>
<protein>
    <recommendedName>
        <fullName evidence="7">AP2/ERF domain-containing protein</fullName>
    </recommendedName>
</protein>
<evidence type="ECO:0000256" key="5">
    <source>
        <dbReference type="ARBA" id="ARBA00023242"/>
    </source>
</evidence>
<feature type="region of interest" description="Disordered" evidence="6">
    <location>
        <begin position="1"/>
        <end position="29"/>
    </location>
</feature>
<feature type="compositionally biased region" description="Low complexity" evidence="6">
    <location>
        <begin position="205"/>
        <end position="224"/>
    </location>
</feature>
<accession>A0A4S8J2Q8</accession>
<evidence type="ECO:0000256" key="1">
    <source>
        <dbReference type="ARBA" id="ARBA00004123"/>
    </source>
</evidence>
<evidence type="ECO:0000256" key="4">
    <source>
        <dbReference type="ARBA" id="ARBA00023163"/>
    </source>
</evidence>